<keyword evidence="3" id="KW-1185">Reference proteome</keyword>
<reference evidence="2" key="1">
    <citation type="submission" date="2022-04" db="EMBL/GenBank/DDBJ databases">
        <title>Carnegiea gigantea Genome sequencing and assembly v2.</title>
        <authorList>
            <person name="Copetti D."/>
            <person name="Sanderson M.J."/>
            <person name="Burquez A."/>
            <person name="Wojciechowski M.F."/>
        </authorList>
    </citation>
    <scope>NUCLEOTIDE SEQUENCE</scope>
    <source>
        <strain evidence="2">SGP5-SGP5p</strain>
        <tissue evidence="2">Aerial part</tissue>
    </source>
</reference>
<proteinExistence type="predicted"/>
<dbReference type="Proteomes" id="UP001153076">
    <property type="component" value="Unassembled WGS sequence"/>
</dbReference>
<sequence>MLELKMKLLAKRTTNPTTRAKKFVPFDICDPSLQDITRQLRLAPIRLGHGSLSKRRASDALENFMSTMIGTIMQQVTEQVKKVMVAARFARPLPHLDYMPTVGWEPFHRHIPIASRHHSDEGREAAYPNRNADHEESTMISALGWTPYRSISRTRDDRQRQLQPQRYM</sequence>
<dbReference type="AlphaFoldDB" id="A0A9Q1GLY8"/>
<feature type="region of interest" description="Disordered" evidence="1">
    <location>
        <begin position="116"/>
        <end position="135"/>
    </location>
</feature>
<gene>
    <name evidence="2" type="ORF">Cgig2_015469</name>
</gene>
<evidence type="ECO:0000313" key="3">
    <source>
        <dbReference type="Proteomes" id="UP001153076"/>
    </source>
</evidence>
<name>A0A9Q1GLY8_9CARY</name>
<evidence type="ECO:0000313" key="2">
    <source>
        <dbReference type="EMBL" id="KAJ8421028.1"/>
    </source>
</evidence>
<protein>
    <submittedName>
        <fullName evidence="2">Uncharacterized protein</fullName>
    </submittedName>
</protein>
<organism evidence="2 3">
    <name type="scientific">Carnegiea gigantea</name>
    <dbReference type="NCBI Taxonomy" id="171969"/>
    <lineage>
        <taxon>Eukaryota</taxon>
        <taxon>Viridiplantae</taxon>
        <taxon>Streptophyta</taxon>
        <taxon>Embryophyta</taxon>
        <taxon>Tracheophyta</taxon>
        <taxon>Spermatophyta</taxon>
        <taxon>Magnoliopsida</taxon>
        <taxon>eudicotyledons</taxon>
        <taxon>Gunneridae</taxon>
        <taxon>Pentapetalae</taxon>
        <taxon>Caryophyllales</taxon>
        <taxon>Cactineae</taxon>
        <taxon>Cactaceae</taxon>
        <taxon>Cactoideae</taxon>
        <taxon>Echinocereeae</taxon>
        <taxon>Carnegiea</taxon>
    </lineage>
</organism>
<comment type="caution">
    <text evidence="2">The sequence shown here is derived from an EMBL/GenBank/DDBJ whole genome shotgun (WGS) entry which is preliminary data.</text>
</comment>
<dbReference type="EMBL" id="JAKOGI010002970">
    <property type="protein sequence ID" value="KAJ8421028.1"/>
    <property type="molecule type" value="Genomic_DNA"/>
</dbReference>
<evidence type="ECO:0000256" key="1">
    <source>
        <dbReference type="SAM" id="MobiDB-lite"/>
    </source>
</evidence>
<accession>A0A9Q1GLY8</accession>